<protein>
    <submittedName>
        <fullName evidence="1">PorH family porin</fullName>
    </submittedName>
</protein>
<proteinExistence type="predicted"/>
<gene>
    <name evidence="1" type="ORF">GX859_07290</name>
</gene>
<dbReference type="NCBIfam" id="NF033938">
    <property type="entry name" value="porH_2"/>
    <property type="match status" value="1"/>
</dbReference>
<evidence type="ECO:0000313" key="1">
    <source>
        <dbReference type="EMBL" id="NLA56085.1"/>
    </source>
</evidence>
<comment type="caution">
    <text evidence="1">The sequence shown here is derived from an EMBL/GenBank/DDBJ whole genome shotgun (WGS) entry which is preliminary data.</text>
</comment>
<dbReference type="Proteomes" id="UP000557899">
    <property type="component" value="Unassembled WGS sequence"/>
</dbReference>
<dbReference type="EMBL" id="JAAZHI010000148">
    <property type="protein sequence ID" value="NLA56085.1"/>
    <property type="molecule type" value="Genomic_DNA"/>
</dbReference>
<dbReference type="AlphaFoldDB" id="A0A7X6PNB9"/>
<organism evidence="1 2">
    <name type="scientific">Corynebacterium humireducens</name>
    <dbReference type="NCBI Taxonomy" id="1223514"/>
    <lineage>
        <taxon>Bacteria</taxon>
        <taxon>Bacillati</taxon>
        <taxon>Actinomycetota</taxon>
        <taxon>Actinomycetes</taxon>
        <taxon>Mycobacteriales</taxon>
        <taxon>Corynebacteriaceae</taxon>
        <taxon>Corynebacterium</taxon>
    </lineage>
</organism>
<evidence type="ECO:0000313" key="2">
    <source>
        <dbReference type="Proteomes" id="UP000557899"/>
    </source>
</evidence>
<sequence>MDLGTIQGQLNDFTTFAKNIGTALGDIPTNIKAVIGFVQGFGDAADTTSSVLTSSDK</sequence>
<name>A0A7X6PNB9_9CORY</name>
<accession>A0A7X6PNB9</accession>
<reference evidence="1 2" key="1">
    <citation type="journal article" date="2020" name="Biotechnol. Biofuels">
        <title>New insights from the biogas microbiome by comprehensive genome-resolved metagenomics of nearly 1600 species originating from multiple anaerobic digesters.</title>
        <authorList>
            <person name="Campanaro S."/>
            <person name="Treu L."/>
            <person name="Rodriguez-R L.M."/>
            <person name="Kovalovszki A."/>
            <person name="Ziels R.M."/>
            <person name="Maus I."/>
            <person name="Zhu X."/>
            <person name="Kougias P.G."/>
            <person name="Basile A."/>
            <person name="Luo G."/>
            <person name="Schluter A."/>
            <person name="Konstantinidis K.T."/>
            <person name="Angelidaki I."/>
        </authorList>
    </citation>
    <scope>NUCLEOTIDE SEQUENCE [LARGE SCALE GENOMIC DNA]</scope>
    <source>
        <strain evidence="1">AS15tlH2ME_198</strain>
    </source>
</reference>